<evidence type="ECO:0000256" key="4">
    <source>
        <dbReference type="ARBA" id="ARBA00010662"/>
    </source>
</evidence>
<name>A0A0M7B719_9RHOB</name>
<sequence>MNLIEYSDREMLAMGLADRLATVLKLALDGHDRVSFCVPGGTSPGETFSNLSGVDLDWDRVHVFLNDERWVPEGHERSNTTLLKDTLLTDRARRAIYVPMANDAETPEAGIPALEAGLKEQLPISVLLLGMGTDGHTASLFPGGDNLAEAMAEDAPILLPMRTESQLEPRITLTRRVLADAMETHVLIMGEEKREVLERARRADPMDMPIAAFLRDADVHWAP</sequence>
<comment type="similarity">
    <text evidence="4 7">Belongs to the glucosamine/galactosamine-6-phosphate isomerase family. 6-phosphogluconolactonase subfamily.</text>
</comment>
<evidence type="ECO:0000256" key="3">
    <source>
        <dbReference type="ARBA" id="ARBA00004961"/>
    </source>
</evidence>
<dbReference type="OrthoDB" id="9810967at2"/>
<comment type="function">
    <text evidence="2 7">Hydrolysis of 6-phosphogluconolactone to 6-phosphogluconate.</text>
</comment>
<dbReference type="InterPro" id="IPR039104">
    <property type="entry name" value="6PGL"/>
</dbReference>
<evidence type="ECO:0000256" key="7">
    <source>
        <dbReference type="RuleBase" id="RU365095"/>
    </source>
</evidence>
<evidence type="ECO:0000256" key="6">
    <source>
        <dbReference type="ARBA" id="ARBA00020337"/>
    </source>
</evidence>
<dbReference type="RefSeq" id="WP_055662368.1">
    <property type="nucleotide sequence ID" value="NZ_CYPR01000043.1"/>
</dbReference>
<dbReference type="Gene3D" id="3.40.50.1360">
    <property type="match status" value="1"/>
</dbReference>
<dbReference type="SUPFAM" id="SSF100950">
    <property type="entry name" value="NagB/RpiA/CoA transferase-like"/>
    <property type="match status" value="1"/>
</dbReference>
<evidence type="ECO:0000259" key="8">
    <source>
        <dbReference type="Pfam" id="PF01182"/>
    </source>
</evidence>
<dbReference type="AlphaFoldDB" id="A0A0M7B719"/>
<reference evidence="9 10" key="1">
    <citation type="submission" date="2015-09" db="EMBL/GenBank/DDBJ databases">
        <authorList>
            <person name="Jackson K.R."/>
            <person name="Lunt B.L."/>
            <person name="Fisher J.N.B."/>
            <person name="Gardner A.V."/>
            <person name="Bailey M.E."/>
            <person name="Deus L.M."/>
            <person name="Earl A.S."/>
            <person name="Gibby P.D."/>
            <person name="Hartmann K.A."/>
            <person name="Liu J.E."/>
            <person name="Manci A.M."/>
            <person name="Nielsen D.A."/>
            <person name="Solomon M.B."/>
            <person name="Breakwell D.P."/>
            <person name="Burnett S.H."/>
            <person name="Grose J.H."/>
        </authorList>
    </citation>
    <scope>NUCLEOTIDE SEQUENCE [LARGE SCALE GENOMIC DNA]</scope>
    <source>
        <strain evidence="9 10">CECT 7799</strain>
    </source>
</reference>
<dbReference type="EC" id="3.1.1.31" evidence="5 7"/>
<dbReference type="PANTHER" id="PTHR11054:SF0">
    <property type="entry name" value="6-PHOSPHOGLUCONOLACTONASE"/>
    <property type="match status" value="1"/>
</dbReference>
<dbReference type="Proteomes" id="UP000049455">
    <property type="component" value="Unassembled WGS sequence"/>
</dbReference>
<evidence type="ECO:0000313" key="10">
    <source>
        <dbReference type="Proteomes" id="UP000049455"/>
    </source>
</evidence>
<dbReference type="PANTHER" id="PTHR11054">
    <property type="entry name" value="6-PHOSPHOGLUCONOLACTONASE"/>
    <property type="match status" value="1"/>
</dbReference>
<dbReference type="EMBL" id="CYPR01000043">
    <property type="protein sequence ID" value="CUH25596.1"/>
    <property type="molecule type" value="Genomic_DNA"/>
</dbReference>
<dbReference type="Pfam" id="PF01182">
    <property type="entry name" value="Glucosamine_iso"/>
    <property type="match status" value="1"/>
</dbReference>
<dbReference type="NCBIfam" id="TIGR01198">
    <property type="entry name" value="pgl"/>
    <property type="match status" value="1"/>
</dbReference>
<dbReference type="InterPro" id="IPR037171">
    <property type="entry name" value="NagB/RpiA_transferase-like"/>
</dbReference>
<feature type="domain" description="Glucosamine/galactosamine-6-phosphate isomerase" evidence="8">
    <location>
        <begin position="8"/>
        <end position="221"/>
    </location>
</feature>
<keyword evidence="7 9" id="KW-0378">Hydrolase</keyword>
<dbReference type="CDD" id="cd01400">
    <property type="entry name" value="6PGL"/>
    <property type="match status" value="1"/>
</dbReference>
<proteinExistence type="inferred from homology"/>
<dbReference type="InterPro" id="IPR006148">
    <property type="entry name" value="Glc/Gal-6P_isomerase"/>
</dbReference>
<comment type="catalytic activity">
    <reaction evidence="1 7">
        <text>6-phospho-D-glucono-1,5-lactone + H2O = 6-phospho-D-gluconate + H(+)</text>
        <dbReference type="Rhea" id="RHEA:12556"/>
        <dbReference type="ChEBI" id="CHEBI:15377"/>
        <dbReference type="ChEBI" id="CHEBI:15378"/>
        <dbReference type="ChEBI" id="CHEBI:57955"/>
        <dbReference type="ChEBI" id="CHEBI:58759"/>
        <dbReference type="EC" id="3.1.1.31"/>
    </reaction>
</comment>
<dbReference type="STRING" id="313367.JSE7799_00702"/>
<comment type="pathway">
    <text evidence="3 7">Carbohydrate degradation; pentose phosphate pathway; D-ribulose 5-phosphate from D-glucose 6-phosphate (oxidative stage): step 2/3.</text>
</comment>
<accession>A0A0M7B719</accession>
<evidence type="ECO:0000313" key="9">
    <source>
        <dbReference type="EMBL" id="CUH25596.1"/>
    </source>
</evidence>
<dbReference type="UniPathway" id="UPA00115">
    <property type="reaction ID" value="UER00409"/>
</dbReference>
<protein>
    <recommendedName>
        <fullName evidence="6 7">6-phosphogluconolactonase</fullName>
        <shortName evidence="7">6PGL</shortName>
        <ecNumber evidence="5 7">3.1.1.31</ecNumber>
    </recommendedName>
</protein>
<dbReference type="InterPro" id="IPR005900">
    <property type="entry name" value="6-phosphogluconolactonase_DevB"/>
</dbReference>
<keyword evidence="10" id="KW-1185">Reference proteome</keyword>
<dbReference type="GO" id="GO:0017057">
    <property type="term" value="F:6-phosphogluconolactonase activity"/>
    <property type="evidence" value="ECO:0007669"/>
    <property type="project" value="UniProtKB-UniRule"/>
</dbReference>
<evidence type="ECO:0000256" key="5">
    <source>
        <dbReference type="ARBA" id="ARBA00013198"/>
    </source>
</evidence>
<evidence type="ECO:0000256" key="2">
    <source>
        <dbReference type="ARBA" id="ARBA00002681"/>
    </source>
</evidence>
<gene>
    <name evidence="7 9" type="primary">pgl</name>
    <name evidence="9" type="ORF">JSE7799_00702</name>
</gene>
<dbReference type="GO" id="GO:0006098">
    <property type="term" value="P:pentose-phosphate shunt"/>
    <property type="evidence" value="ECO:0007669"/>
    <property type="project" value="UniProtKB-UniPathway"/>
</dbReference>
<dbReference type="GO" id="GO:0005975">
    <property type="term" value="P:carbohydrate metabolic process"/>
    <property type="evidence" value="ECO:0007669"/>
    <property type="project" value="UniProtKB-UniRule"/>
</dbReference>
<organism evidence="9 10">
    <name type="scientific">Jannaschia seosinensis</name>
    <dbReference type="NCBI Taxonomy" id="313367"/>
    <lineage>
        <taxon>Bacteria</taxon>
        <taxon>Pseudomonadati</taxon>
        <taxon>Pseudomonadota</taxon>
        <taxon>Alphaproteobacteria</taxon>
        <taxon>Rhodobacterales</taxon>
        <taxon>Roseobacteraceae</taxon>
        <taxon>Jannaschia</taxon>
    </lineage>
</organism>
<evidence type="ECO:0000256" key="1">
    <source>
        <dbReference type="ARBA" id="ARBA00000832"/>
    </source>
</evidence>